<name>M0MB48_9EURY</name>
<sequence>MQSTRTRSLLVVLAVVAVALLAVAVVGLAPAPFTADEPGEERTDGPSTSDTVGYVEGYWYDDELPVDERDDASLEDDELEAVVYRSMARVETIRELPFEEEVPVEVIDREEFQERDDVFVNLSAAEQLHASVTYEATFLVDRETDASEAVETLYGGAVDGYYTPTDGKIVIVSNTPDTPEMDEVVLGHELLHALQDQHFDLTSYDRETLDQDNAKNGLIEGDAVWVDGEYADRCDEDWDCVLPADTAPADTDLNWGLYLTIIQPYEDGPDYVEYLLEQGGWDAVDEAYDDPPPSSSAVIRPGEERVPADLAVPDRSGDDWTQFEIDGDRADETLGEAGMVAMFAAGAFEAGHPAVIDRQEFLGDGYDYDQPYTDGWAGDELVTYVTTDASVDDPDRTDAVLEETGFVWRTEWLSEDDAAAFTDGYLELLEFYGAEPVADRQDTYVVEGDSYPGAYYLERDGDGNDDDDADGETVTIVRAPSVEDLPEIEAGAAPDGEDEIAAWAGLDGGTAVGGDTDAIGGIAGSMAGSMALAAAVVVGTGIVVVAVRRRRRRRRRKREIEAATKPTPLEPRSHAVPRSETKSTGSTVDG</sequence>
<comment type="caution">
    <text evidence="3">The sequence shown here is derived from an EMBL/GenBank/DDBJ whole genome shotgun (WGS) entry which is preliminary data.</text>
</comment>
<feature type="compositionally biased region" description="Basic and acidic residues" evidence="1">
    <location>
        <begin position="571"/>
        <end position="581"/>
    </location>
</feature>
<evidence type="ECO:0000313" key="4">
    <source>
        <dbReference type="Proteomes" id="UP000011607"/>
    </source>
</evidence>
<reference evidence="3 4" key="1">
    <citation type="journal article" date="2014" name="PLoS Genet.">
        <title>Phylogenetically driven sequencing of extremely halophilic archaea reveals strategies for static and dynamic osmo-response.</title>
        <authorList>
            <person name="Becker E.A."/>
            <person name="Seitzer P.M."/>
            <person name="Tritt A."/>
            <person name="Larsen D."/>
            <person name="Krusor M."/>
            <person name="Yao A.I."/>
            <person name="Wu D."/>
            <person name="Madern D."/>
            <person name="Eisen J.A."/>
            <person name="Darling A.E."/>
            <person name="Facciotti M.T."/>
        </authorList>
    </citation>
    <scope>NUCLEOTIDE SEQUENCE [LARGE SCALE GENOMIC DNA]</scope>
    <source>
        <strain evidence="3 4">JCM 10879</strain>
    </source>
</reference>
<dbReference type="InterPro" id="IPR047792">
    <property type="entry name" value="Hvo_1808-like"/>
</dbReference>
<keyword evidence="4" id="KW-1185">Reference proteome</keyword>
<dbReference type="NCBIfam" id="NF038145">
    <property type="entry name" value="Hvo_1808_fam"/>
    <property type="match status" value="1"/>
</dbReference>
<dbReference type="AlphaFoldDB" id="M0MB48"/>
<evidence type="ECO:0000256" key="1">
    <source>
        <dbReference type="SAM" id="MobiDB-lite"/>
    </source>
</evidence>
<feature type="region of interest" description="Disordered" evidence="1">
    <location>
        <begin position="32"/>
        <end position="52"/>
    </location>
</feature>
<evidence type="ECO:0008006" key="5">
    <source>
        <dbReference type="Google" id="ProtNLM"/>
    </source>
</evidence>
<dbReference type="RefSeq" id="WP_006671887.1">
    <property type="nucleotide sequence ID" value="NZ_AOMA01000062.1"/>
</dbReference>
<keyword evidence="2" id="KW-0472">Membrane</keyword>
<dbReference type="PATRIC" id="fig|1227454.3.peg.913"/>
<dbReference type="EMBL" id="AOMA01000062">
    <property type="protein sequence ID" value="EMA41869.1"/>
    <property type="molecule type" value="Genomic_DNA"/>
</dbReference>
<evidence type="ECO:0000256" key="2">
    <source>
        <dbReference type="SAM" id="Phobius"/>
    </source>
</evidence>
<organism evidence="3 4">
    <name type="scientific">Halobiforma nitratireducens JCM 10879</name>
    <dbReference type="NCBI Taxonomy" id="1227454"/>
    <lineage>
        <taxon>Archaea</taxon>
        <taxon>Methanobacteriati</taxon>
        <taxon>Methanobacteriota</taxon>
        <taxon>Stenosarchaea group</taxon>
        <taxon>Halobacteria</taxon>
        <taxon>Halobacteriales</taxon>
        <taxon>Natrialbaceae</taxon>
        <taxon>Halobiforma</taxon>
    </lineage>
</organism>
<dbReference type="OrthoDB" id="85977at2157"/>
<feature type="region of interest" description="Disordered" evidence="1">
    <location>
        <begin position="550"/>
        <end position="590"/>
    </location>
</feature>
<protein>
    <recommendedName>
        <fullName evidence="5">PGF-CTERM archaeal protein-sorting signal</fullName>
    </recommendedName>
</protein>
<proteinExistence type="predicted"/>
<dbReference type="Proteomes" id="UP000011607">
    <property type="component" value="Unassembled WGS sequence"/>
</dbReference>
<dbReference type="eggNOG" id="arCOG02980">
    <property type="taxonomic scope" value="Archaea"/>
</dbReference>
<gene>
    <name evidence="3" type="ORF">C446_04650</name>
</gene>
<accession>M0MB48</accession>
<evidence type="ECO:0000313" key="3">
    <source>
        <dbReference type="EMBL" id="EMA41869.1"/>
    </source>
</evidence>
<keyword evidence="2" id="KW-0812">Transmembrane</keyword>
<dbReference type="STRING" id="1227454.C446_04650"/>
<keyword evidence="2" id="KW-1133">Transmembrane helix</keyword>
<feature type="transmembrane region" description="Helical" evidence="2">
    <location>
        <begin position="526"/>
        <end position="547"/>
    </location>
</feature>